<sequence length="128" mass="13954">MGGGREYYFRPRPGGAMLLRIAYDARLRRSEMHRIAGINAKTGSVNVASGHDLTDTERALIDAWLAGSTGLTGDAAKAAEQIGHIAHWAQFRATPAELTDATEELLLAMQDLREVLVRKAAQRAQKPD</sequence>
<keyword evidence="2" id="KW-1185">Reference proteome</keyword>
<gene>
    <name evidence="1" type="ORF">ROE7235_02812</name>
</gene>
<name>A0A3B0MWF5_9RHOB</name>
<organism evidence="1 2">
    <name type="scientific">Roseinatronobacter ekhonensis</name>
    <dbReference type="NCBI Taxonomy" id="254356"/>
    <lineage>
        <taxon>Bacteria</taxon>
        <taxon>Pseudomonadati</taxon>
        <taxon>Pseudomonadota</taxon>
        <taxon>Alphaproteobacteria</taxon>
        <taxon>Rhodobacterales</taxon>
        <taxon>Paracoccaceae</taxon>
        <taxon>Roseinatronobacter</taxon>
    </lineage>
</organism>
<evidence type="ECO:0000313" key="2">
    <source>
        <dbReference type="Proteomes" id="UP000272908"/>
    </source>
</evidence>
<protein>
    <submittedName>
        <fullName evidence="1">Uncharacterized protein</fullName>
    </submittedName>
</protein>
<evidence type="ECO:0000313" key="1">
    <source>
        <dbReference type="EMBL" id="SUZ33044.1"/>
    </source>
</evidence>
<proteinExistence type="predicted"/>
<dbReference type="AlphaFoldDB" id="A0A3B0MWF5"/>
<dbReference type="Proteomes" id="UP000272908">
    <property type="component" value="Unassembled WGS sequence"/>
</dbReference>
<dbReference type="EMBL" id="UIHC01000035">
    <property type="protein sequence ID" value="SUZ33044.1"/>
    <property type="molecule type" value="Genomic_DNA"/>
</dbReference>
<reference evidence="2" key="1">
    <citation type="submission" date="2018-08" db="EMBL/GenBank/DDBJ databases">
        <authorList>
            <person name="Rodrigo-Torres L."/>
            <person name="Arahal R. D."/>
            <person name="Lucena T."/>
        </authorList>
    </citation>
    <scope>NUCLEOTIDE SEQUENCE [LARGE SCALE GENOMIC DNA]</scope>
    <source>
        <strain evidence="2">CECT 7235</strain>
    </source>
</reference>
<accession>A0A3B0MWF5</accession>